<sequence length="129" mass="13100">MGEVNSAIGAVNTEVVLALRISGEIIPITVTVCPGRSKPATPLARSTWIARATCPSGSSAGIPALAISPKTEVTIRSPGARPTARIFPVTSSIFEVASAGLAPIGMVRSSTNWSVRTVPGAMATLATTT</sequence>
<name>A0A645ALW2_9ZZZZ</name>
<dbReference type="AlphaFoldDB" id="A0A645ALW2"/>
<comment type="caution">
    <text evidence="1">The sequence shown here is derived from an EMBL/GenBank/DDBJ whole genome shotgun (WGS) entry which is preliminary data.</text>
</comment>
<accession>A0A645ALW2</accession>
<proteinExistence type="predicted"/>
<gene>
    <name evidence="1" type="ORF">SDC9_100912</name>
</gene>
<reference evidence="1" key="1">
    <citation type="submission" date="2019-08" db="EMBL/GenBank/DDBJ databases">
        <authorList>
            <person name="Kucharzyk K."/>
            <person name="Murdoch R.W."/>
            <person name="Higgins S."/>
            <person name="Loffler F."/>
        </authorList>
    </citation>
    <scope>NUCLEOTIDE SEQUENCE</scope>
</reference>
<evidence type="ECO:0000313" key="1">
    <source>
        <dbReference type="EMBL" id="MPM54139.1"/>
    </source>
</evidence>
<protein>
    <submittedName>
        <fullName evidence="1">Uncharacterized protein</fullName>
    </submittedName>
</protein>
<dbReference type="EMBL" id="VSSQ01014667">
    <property type="protein sequence ID" value="MPM54139.1"/>
    <property type="molecule type" value="Genomic_DNA"/>
</dbReference>
<organism evidence="1">
    <name type="scientific">bioreactor metagenome</name>
    <dbReference type="NCBI Taxonomy" id="1076179"/>
    <lineage>
        <taxon>unclassified sequences</taxon>
        <taxon>metagenomes</taxon>
        <taxon>ecological metagenomes</taxon>
    </lineage>
</organism>